<keyword evidence="3 5" id="KW-0720">Serine protease</keyword>
<dbReference type="CDD" id="cd00190">
    <property type="entry name" value="Tryp_SPc"/>
    <property type="match status" value="1"/>
</dbReference>
<dbReference type="PROSITE" id="PS00135">
    <property type="entry name" value="TRYPSIN_SER"/>
    <property type="match status" value="1"/>
</dbReference>
<dbReference type="SUPFAM" id="SSF50494">
    <property type="entry name" value="Trypsin-like serine proteases"/>
    <property type="match status" value="1"/>
</dbReference>
<dbReference type="Proteomes" id="UP000694850">
    <property type="component" value="Unplaced"/>
</dbReference>
<evidence type="ECO:0000256" key="2">
    <source>
        <dbReference type="ARBA" id="ARBA00022801"/>
    </source>
</evidence>
<dbReference type="Gene3D" id="2.40.10.10">
    <property type="entry name" value="Trypsin-like serine proteases"/>
    <property type="match status" value="1"/>
</dbReference>
<dbReference type="InterPro" id="IPR043504">
    <property type="entry name" value="Peptidase_S1_PA_chymotrypsin"/>
</dbReference>
<keyword evidence="7" id="KW-1185">Reference proteome</keyword>
<evidence type="ECO:0000256" key="1">
    <source>
        <dbReference type="ARBA" id="ARBA00022670"/>
    </source>
</evidence>
<evidence type="ECO:0000313" key="8">
    <source>
        <dbReference type="RefSeq" id="XP_007952994.1"/>
    </source>
</evidence>
<dbReference type="InterPro" id="IPR033116">
    <property type="entry name" value="TRYPSIN_SER"/>
</dbReference>
<dbReference type="GO" id="GO:0006508">
    <property type="term" value="P:proteolysis"/>
    <property type="evidence" value="ECO:0007669"/>
    <property type="project" value="UniProtKB-KW"/>
</dbReference>
<dbReference type="PRINTS" id="PR00722">
    <property type="entry name" value="CHYMOTRYPSIN"/>
</dbReference>
<dbReference type="InterPro" id="IPR001314">
    <property type="entry name" value="Peptidase_S1A"/>
</dbReference>
<dbReference type="PANTHER" id="PTHR24252">
    <property type="entry name" value="ACROSIN-RELATED"/>
    <property type="match status" value="1"/>
</dbReference>
<reference evidence="8" key="1">
    <citation type="submission" date="2025-08" db="UniProtKB">
        <authorList>
            <consortium name="RefSeq"/>
        </authorList>
    </citation>
    <scope>IDENTIFICATION</scope>
</reference>
<dbReference type="InterPro" id="IPR018114">
    <property type="entry name" value="TRYPSIN_HIS"/>
</dbReference>
<keyword evidence="1 5" id="KW-0645">Protease</keyword>
<dbReference type="PROSITE" id="PS50240">
    <property type="entry name" value="TRYPSIN_DOM"/>
    <property type="match status" value="1"/>
</dbReference>
<evidence type="ECO:0000256" key="4">
    <source>
        <dbReference type="ARBA" id="ARBA00023157"/>
    </source>
</evidence>
<dbReference type="PANTHER" id="PTHR24252:SF7">
    <property type="entry name" value="HYALIN"/>
    <property type="match status" value="1"/>
</dbReference>
<evidence type="ECO:0000313" key="7">
    <source>
        <dbReference type="Proteomes" id="UP000694850"/>
    </source>
</evidence>
<sequence length="303" mass="33494">MEYPGHDVVRLHVASTATCGHRRIQERVIGGTSAVENRWPWQVSVHYGGLHICGGSILNEYWILSAAHCFADCAFVPLSHRRLNTKGFDVFVGLIKQNAASSHTQWFEVNKVIIHPAYTVSHPNGGDIAVVQLKSRIEFSDSVLPVCLATPDMNLRNLSCWATGWGVTKPDGQAATMLQEAQFPLISMTLCRLLYGSPYAIHPDMLCAGNIYDAKTVCRGDSGGPLVCESNHVWWQIGVVSWGRGCSYPMYPAVYARVSYFIHWIHSNINQTPQPPQPNPDFSSALGANFGIHIITLVYLSMV</sequence>
<protein>
    <submittedName>
        <fullName evidence="8">Serine protease 38-like</fullName>
    </submittedName>
</protein>
<dbReference type="FunFam" id="2.40.10.10:FF:000039">
    <property type="entry name" value="Brain-specific serine protease 4"/>
    <property type="match status" value="1"/>
</dbReference>
<evidence type="ECO:0000259" key="6">
    <source>
        <dbReference type="PROSITE" id="PS50240"/>
    </source>
</evidence>
<organism evidence="7 8">
    <name type="scientific">Orycteropus afer afer</name>
    <dbReference type="NCBI Taxonomy" id="1230840"/>
    <lineage>
        <taxon>Eukaryota</taxon>
        <taxon>Metazoa</taxon>
        <taxon>Chordata</taxon>
        <taxon>Craniata</taxon>
        <taxon>Vertebrata</taxon>
        <taxon>Euteleostomi</taxon>
        <taxon>Mammalia</taxon>
        <taxon>Eutheria</taxon>
        <taxon>Afrotheria</taxon>
        <taxon>Tubulidentata</taxon>
        <taxon>Orycteropodidae</taxon>
        <taxon>Orycteropus</taxon>
    </lineage>
</organism>
<evidence type="ECO:0000256" key="3">
    <source>
        <dbReference type="ARBA" id="ARBA00022825"/>
    </source>
</evidence>
<dbReference type="RefSeq" id="XP_007952994.1">
    <property type="nucleotide sequence ID" value="XM_007954803.1"/>
</dbReference>
<proteinExistence type="predicted"/>
<keyword evidence="4" id="KW-1015">Disulfide bond</keyword>
<dbReference type="SMART" id="SM00020">
    <property type="entry name" value="Tryp_SPc"/>
    <property type="match status" value="1"/>
</dbReference>
<dbReference type="OrthoDB" id="10002959at2759"/>
<dbReference type="GeneID" id="103209036"/>
<name>A0A8B7AZF0_ORYAF</name>
<dbReference type="AlphaFoldDB" id="A0A8B7AZF0"/>
<accession>A0A8B7AZF0</accession>
<dbReference type="Pfam" id="PF00089">
    <property type="entry name" value="Trypsin"/>
    <property type="match status" value="1"/>
</dbReference>
<dbReference type="InterPro" id="IPR001254">
    <property type="entry name" value="Trypsin_dom"/>
</dbReference>
<dbReference type="InterPro" id="IPR009003">
    <property type="entry name" value="Peptidase_S1_PA"/>
</dbReference>
<keyword evidence="2 5" id="KW-0378">Hydrolase</keyword>
<gene>
    <name evidence="8" type="primary">LOC103209036</name>
</gene>
<dbReference type="GO" id="GO:0004252">
    <property type="term" value="F:serine-type endopeptidase activity"/>
    <property type="evidence" value="ECO:0007669"/>
    <property type="project" value="InterPro"/>
</dbReference>
<dbReference type="PROSITE" id="PS00134">
    <property type="entry name" value="TRYPSIN_HIS"/>
    <property type="match status" value="1"/>
</dbReference>
<evidence type="ECO:0000256" key="5">
    <source>
        <dbReference type="RuleBase" id="RU363034"/>
    </source>
</evidence>
<feature type="domain" description="Peptidase S1" evidence="6">
    <location>
        <begin position="28"/>
        <end position="270"/>
    </location>
</feature>